<proteinExistence type="predicted"/>
<dbReference type="PROSITE" id="PS50092">
    <property type="entry name" value="TSP1"/>
    <property type="match status" value="24"/>
</dbReference>
<dbReference type="SUPFAM" id="SSF82895">
    <property type="entry name" value="TSP-1 type 1 repeat"/>
    <property type="match status" value="24"/>
</dbReference>
<dbReference type="OrthoDB" id="446173at2759"/>
<keyword evidence="3" id="KW-0732">Signal</keyword>
<name>A0A9J7LV04_BRAFL</name>
<dbReference type="PANTHER" id="PTHR22906:SF43">
    <property type="entry name" value="PROPERDIN"/>
    <property type="match status" value="1"/>
</dbReference>
<dbReference type="Proteomes" id="UP000001554">
    <property type="component" value="Chromosome 10"/>
</dbReference>
<dbReference type="Gene3D" id="2.20.100.10">
    <property type="entry name" value="Thrombospondin type-1 (TSP1) repeat"/>
    <property type="match status" value="24"/>
</dbReference>
<keyword evidence="4" id="KW-0677">Repeat</keyword>
<dbReference type="Pfam" id="PF00090">
    <property type="entry name" value="TSP_1"/>
    <property type="match status" value="24"/>
</dbReference>
<keyword evidence="2" id="KW-0964">Secreted</keyword>
<dbReference type="OMA" id="NWSPWVE"/>
<reference evidence="6" key="1">
    <citation type="journal article" date="2020" name="Nat. Ecol. Evol.">
        <title>Deeply conserved synteny resolves early events in vertebrate evolution.</title>
        <authorList>
            <person name="Simakov O."/>
            <person name="Marletaz F."/>
            <person name="Yue J.X."/>
            <person name="O'Connell B."/>
            <person name="Jenkins J."/>
            <person name="Brandt A."/>
            <person name="Calef R."/>
            <person name="Tung C.H."/>
            <person name="Huang T.K."/>
            <person name="Schmutz J."/>
            <person name="Satoh N."/>
            <person name="Yu J.K."/>
            <person name="Putnam N.H."/>
            <person name="Green R.E."/>
            <person name="Rokhsar D.S."/>
        </authorList>
    </citation>
    <scope>NUCLEOTIDE SEQUENCE [LARGE SCALE GENOMIC DNA]</scope>
    <source>
        <strain evidence="6">S238N-H82</strain>
    </source>
</reference>
<dbReference type="InterPro" id="IPR052065">
    <property type="entry name" value="Compl_asym_regulator"/>
</dbReference>
<evidence type="ECO:0000256" key="5">
    <source>
        <dbReference type="ARBA" id="ARBA00023157"/>
    </source>
</evidence>
<dbReference type="PRINTS" id="PR01705">
    <property type="entry name" value="TSP1REPEAT"/>
</dbReference>
<keyword evidence="6" id="KW-1185">Reference proteome</keyword>
<dbReference type="FunFam" id="2.20.100.10:FF:000001">
    <property type="entry name" value="semaphorin-5A isoform X1"/>
    <property type="match status" value="6"/>
</dbReference>
<dbReference type="RefSeq" id="XP_035688793.1">
    <property type="nucleotide sequence ID" value="XM_035832900.1"/>
</dbReference>
<dbReference type="SMART" id="SM00209">
    <property type="entry name" value="TSP1"/>
    <property type="match status" value="24"/>
</dbReference>
<dbReference type="KEGG" id="bfo:118424351"/>
<sequence>MTKINGGWSNWGPWSGCDCGLGSTNRTRNRTCTNPAPSDGGADCAGQAQQTEQCNTGVPCPVNGGWSNWGPWSGCDCGLGTQTRNRTCTNPAPADGGADCAGPAQETQPCNTGVSCPVDGVWSNWGPWSGCSVTCGTGTRSRDRICTNPAPANGGADCDGPGREIQQCNAVPCPVNGGWSNWGPWSGCDCGLGTQTRNRTCTNPAPADGGADCAGQSQQTQPCNTGVSCPVDGEWSNWSPWSDCCETCGVGTQSRNRSCTNPAPANGGADCAGPDHETQQCNTGTPCPVDGGWSNWGPWSDCSVTCGVGTRTRNRTCTSPEPSNGGLDCAGPDHETQPCNVPVPCPVDGGWSSWGPWSGCSVTCGTGTRSRDRICTNPAPSNGGANCVGEPREIEQCDIGTPCQVDGSWSNWSPWSSCSVTCGGGTQTRTRTCTNPAPSNGGADCGVNPGQETQQCNTGVPCEVDGNWSSWSPWSCSVTCGVGTETRTRTCTDPAPSNGGANCAGQEQETQPCNTGVACPVDGNWSSWSPWSCSVTCGVGTETRTRTCTDPAPSNGGANCAGQPQETQPCNTGITCPVDGNWSSWSPWSCSVTCGVGTETRTRTCTDPAPSNGGADCAGQPQETRPCNTGVTCPVDGNWSNWSPWSCSVTCGVGTETRTRTCTDPAPANGGANCAGQAQETRQCNTGITCPVDGNWSSWSPWSCSVTCGVGTETRTRTCTNPAPANGGANCAGQPQDTRPCDTGVSCEVDGGWSNWGPWSGCSVTCGAGTRSRDRVCTNPAPSNGGANCVGEAREIEQCDIGTPCQVDGNWSSWSPWSDCSVTCGVGTETRTRTCTNPAPSNGGANCAGPGQETQECNTGMPCEVNGGWSNWGPWSGCSETCGLGTRTRSRTCTNPAPNSGGANCAGPAQQTDQCNTGVTCPVVVDGNWSNWSPWSDCSVTCELGTQTRTRTCTNPTPSNGGADCAGQAQETQQCNTGVLCPVNGGWSNWGPWSDCSVTCGRGTRTRDRTCTNPTPADGGAGCVGLAQETQPCNAGGTCPVGGGWSNWGPWPGCSVTCGVGTGTRTRTCTNPAPSIGGADCAGPAQETLQCNTGVSCPVDGGWSNWGSWSGCSVTCGVGTRTRSRPCTNPAPVNGGANCVGQAQQTEPCSAGVTCPAVVDGGWSNWGPWSSCSGTCGLGTRTRDRTCTNPAPDNGGADCVGESQEAQQCNTGVSCPGIVDGGWSNWGPWPCSVTCGVGTGNRTRTCTNPAPSNGGRDCVGPAQETLQCNTGIPCPGDGVWSNWGPWSDCSVTCGVGTRTRNRTCMARARVGEADCDGPAQETQQCTAELSSCPFDGNWSSWSPWSCSVTCGGGIETRTRTCTDPAPSNGGANCAGQPQETRQCNTGVPCEGNPKSLHSKRCRKFYMRQNKGH</sequence>
<evidence type="ECO:0000256" key="2">
    <source>
        <dbReference type="ARBA" id="ARBA00022525"/>
    </source>
</evidence>
<comment type="subcellular location">
    <subcellularLocation>
        <location evidence="1">Secreted</location>
    </subcellularLocation>
</comment>
<protein>
    <submittedName>
        <fullName evidence="7">SCO-spondin-like</fullName>
    </submittedName>
</protein>
<dbReference type="InterPro" id="IPR036383">
    <property type="entry name" value="TSP1_rpt_sf"/>
</dbReference>
<accession>A0A9J7LV04</accession>
<gene>
    <name evidence="7" type="primary">LOC118424351</name>
</gene>
<organism evidence="6 7">
    <name type="scientific">Branchiostoma floridae</name>
    <name type="common">Florida lancelet</name>
    <name type="synonym">Amphioxus</name>
    <dbReference type="NCBI Taxonomy" id="7739"/>
    <lineage>
        <taxon>Eukaryota</taxon>
        <taxon>Metazoa</taxon>
        <taxon>Chordata</taxon>
        <taxon>Cephalochordata</taxon>
        <taxon>Leptocardii</taxon>
        <taxon>Amphioxiformes</taxon>
        <taxon>Branchiostomatidae</taxon>
        <taxon>Branchiostoma</taxon>
    </lineage>
</organism>
<dbReference type="PANTHER" id="PTHR22906">
    <property type="entry name" value="PROPERDIN"/>
    <property type="match status" value="1"/>
</dbReference>
<evidence type="ECO:0000313" key="7">
    <source>
        <dbReference type="RefSeq" id="XP_035688793.1"/>
    </source>
</evidence>
<evidence type="ECO:0000256" key="4">
    <source>
        <dbReference type="ARBA" id="ARBA00022737"/>
    </source>
</evidence>
<evidence type="ECO:0000256" key="3">
    <source>
        <dbReference type="ARBA" id="ARBA00022729"/>
    </source>
</evidence>
<dbReference type="GeneID" id="118424351"/>
<evidence type="ECO:0000313" key="6">
    <source>
        <dbReference type="Proteomes" id="UP000001554"/>
    </source>
</evidence>
<evidence type="ECO:0000256" key="1">
    <source>
        <dbReference type="ARBA" id="ARBA00004613"/>
    </source>
</evidence>
<reference evidence="7" key="2">
    <citation type="submission" date="2025-08" db="UniProtKB">
        <authorList>
            <consortium name="RefSeq"/>
        </authorList>
    </citation>
    <scope>IDENTIFICATION</scope>
    <source>
        <strain evidence="7">S238N-H82</strain>
        <tissue evidence="7">Testes</tissue>
    </source>
</reference>
<dbReference type="InterPro" id="IPR000884">
    <property type="entry name" value="TSP1_rpt"/>
</dbReference>
<keyword evidence="5" id="KW-1015">Disulfide bond</keyword>
<dbReference type="FunFam" id="2.20.100.10:FF:000007">
    <property type="entry name" value="Thrombospondin 1"/>
    <property type="match status" value="18"/>
</dbReference>